<name>A0A448MPZ0_9PAST</name>
<dbReference type="Proteomes" id="UP000278733">
    <property type="component" value="Chromosome"/>
</dbReference>
<dbReference type="InterPro" id="IPR037225">
    <property type="entry name" value="Nuo51_FMN-bd_sf"/>
</dbReference>
<proteinExistence type="predicted"/>
<evidence type="ECO:0000313" key="1">
    <source>
        <dbReference type="EMBL" id="VEH67208.1"/>
    </source>
</evidence>
<dbReference type="GO" id="GO:0009055">
    <property type="term" value="F:electron transfer activity"/>
    <property type="evidence" value="ECO:0007669"/>
    <property type="project" value="InterPro"/>
</dbReference>
<reference evidence="1 2" key="1">
    <citation type="submission" date="2018-12" db="EMBL/GenBank/DDBJ databases">
        <authorList>
            <consortium name="Pathogen Informatics"/>
        </authorList>
    </citation>
    <scope>NUCLEOTIDE SEQUENCE [LARGE SCALE GENOMIC DNA]</scope>
    <source>
        <strain evidence="1 2">NCTC8284</strain>
    </source>
</reference>
<evidence type="ECO:0000313" key="2">
    <source>
        <dbReference type="Proteomes" id="UP000278733"/>
    </source>
</evidence>
<dbReference type="GO" id="GO:0051539">
    <property type="term" value="F:4 iron, 4 sulfur cluster binding"/>
    <property type="evidence" value="ECO:0007669"/>
    <property type="project" value="InterPro"/>
</dbReference>
<dbReference type="PANTHER" id="PTHR43034:SF2">
    <property type="entry name" value="ION-TRANSLOCATING OXIDOREDUCTASE COMPLEX SUBUNIT C"/>
    <property type="match status" value="1"/>
</dbReference>
<dbReference type="KEGG" id="rpne:NCTC8284_02394"/>
<dbReference type="SUPFAM" id="SSF142019">
    <property type="entry name" value="Nqo1 FMN-binding domain-like"/>
    <property type="match status" value="1"/>
</dbReference>
<gene>
    <name evidence="1" type="ORF">NCTC8284_02394</name>
</gene>
<dbReference type="GO" id="GO:0016020">
    <property type="term" value="C:membrane"/>
    <property type="evidence" value="ECO:0007669"/>
    <property type="project" value="InterPro"/>
</dbReference>
<dbReference type="PANTHER" id="PTHR43034">
    <property type="entry name" value="ION-TRANSLOCATING OXIDOREDUCTASE COMPLEX SUBUNIT C"/>
    <property type="match status" value="1"/>
</dbReference>
<protein>
    <submittedName>
        <fullName evidence="1">Electron transport complex protein RnfC</fullName>
    </submittedName>
</protein>
<sequence length="62" mass="6614">MTIHLQADGLDQSIAQHPIEDFLSLTAEQLIEKIYLAGIAGLGGAVFPTAAKIQSADKKSNY</sequence>
<dbReference type="AlphaFoldDB" id="A0A448MPZ0"/>
<organism evidence="1 2">
    <name type="scientific">Rodentibacter pneumotropicus</name>
    <dbReference type="NCBI Taxonomy" id="758"/>
    <lineage>
        <taxon>Bacteria</taxon>
        <taxon>Pseudomonadati</taxon>
        <taxon>Pseudomonadota</taxon>
        <taxon>Gammaproteobacteria</taxon>
        <taxon>Pasteurellales</taxon>
        <taxon>Pasteurellaceae</taxon>
        <taxon>Rodentibacter</taxon>
    </lineage>
</organism>
<dbReference type="InterPro" id="IPR010208">
    <property type="entry name" value="Ion_transpt_RnfC/RsxC"/>
</dbReference>
<dbReference type="EMBL" id="LR134405">
    <property type="protein sequence ID" value="VEH67208.1"/>
    <property type="molecule type" value="Genomic_DNA"/>
</dbReference>
<accession>A0A448MPZ0</accession>